<dbReference type="AlphaFoldDB" id="A0A4Z1SPG0"/>
<organism evidence="2 3">
    <name type="scientific">Giardia muris</name>
    <dbReference type="NCBI Taxonomy" id="5742"/>
    <lineage>
        <taxon>Eukaryota</taxon>
        <taxon>Metamonada</taxon>
        <taxon>Diplomonadida</taxon>
        <taxon>Hexamitidae</taxon>
        <taxon>Giardiinae</taxon>
        <taxon>Giardia</taxon>
    </lineage>
</organism>
<proteinExistence type="predicted"/>
<feature type="domain" description="Ap4A phosphorylase 1/2 N-terminal" evidence="1">
    <location>
        <begin position="21"/>
        <end position="156"/>
    </location>
</feature>
<dbReference type="EMBL" id="VDLU01000003">
    <property type="protein sequence ID" value="TNJ27530.1"/>
    <property type="molecule type" value="Genomic_DNA"/>
</dbReference>
<keyword evidence="3" id="KW-1185">Reference proteome</keyword>
<evidence type="ECO:0000259" key="1">
    <source>
        <dbReference type="Pfam" id="PF19327"/>
    </source>
</evidence>
<dbReference type="InterPro" id="IPR036265">
    <property type="entry name" value="HIT-like_sf"/>
</dbReference>
<dbReference type="VEuPathDB" id="GiardiaDB:GMRT_10833"/>
<dbReference type="InterPro" id="IPR043171">
    <property type="entry name" value="Ap4A_phos1/2-like"/>
</dbReference>
<accession>A0A4Z1SPG0</accession>
<dbReference type="SUPFAM" id="SSF54197">
    <property type="entry name" value="HIT-like"/>
    <property type="match status" value="1"/>
</dbReference>
<protein>
    <submittedName>
        <fullName evidence="2">ATP adenylyltransferase</fullName>
    </submittedName>
</protein>
<dbReference type="GO" id="GO:0005524">
    <property type="term" value="F:ATP binding"/>
    <property type="evidence" value="ECO:0007669"/>
    <property type="project" value="InterPro"/>
</dbReference>
<dbReference type="PANTHER" id="PTHR38420">
    <property type="entry name" value="AP-4-A PHOSPHORYLASE II"/>
    <property type="match status" value="1"/>
</dbReference>
<dbReference type="PANTHER" id="PTHR38420:SF1">
    <property type="entry name" value="PUTATIVE (AFU_ORTHOLOGUE AFUA_5G14690)-RELATED"/>
    <property type="match status" value="1"/>
</dbReference>
<evidence type="ECO:0000313" key="2">
    <source>
        <dbReference type="EMBL" id="TNJ27530.1"/>
    </source>
</evidence>
<dbReference type="Gene3D" id="3.30.428.70">
    <property type="match status" value="1"/>
</dbReference>
<dbReference type="GO" id="GO:0003877">
    <property type="term" value="F:ATP:ADP adenylyltransferase activity"/>
    <property type="evidence" value="ECO:0007669"/>
    <property type="project" value="InterPro"/>
</dbReference>
<dbReference type="Pfam" id="PF19327">
    <property type="entry name" value="Ap4A_phos_N"/>
    <property type="match status" value="1"/>
</dbReference>
<keyword evidence="2" id="KW-0548">Nucleotidyltransferase</keyword>
<keyword evidence="2" id="KW-0808">Transferase</keyword>
<reference evidence="2 3" key="1">
    <citation type="submission" date="2019-05" db="EMBL/GenBank/DDBJ databases">
        <title>The compact genome of Giardia muris reveals important steps in the evolution of intestinal protozoan parasites.</title>
        <authorList>
            <person name="Xu F."/>
            <person name="Jimenez-Gonzalez A."/>
            <person name="Einarsson E."/>
            <person name="Astvaldsson A."/>
            <person name="Peirasmaki D."/>
            <person name="Eckmann L."/>
            <person name="Andersson J.O."/>
            <person name="Svard S.G."/>
            <person name="Jerlstrom-Hultqvist J."/>
        </authorList>
    </citation>
    <scope>NUCLEOTIDE SEQUENCE [LARGE SCALE GENOMIC DNA]</scope>
    <source>
        <strain evidence="2 3">Roberts-Thomson</strain>
    </source>
</reference>
<evidence type="ECO:0000313" key="3">
    <source>
        <dbReference type="Proteomes" id="UP000315496"/>
    </source>
</evidence>
<gene>
    <name evidence="2" type="ORF">GMRT_10833</name>
</gene>
<dbReference type="GO" id="GO:0009117">
    <property type="term" value="P:nucleotide metabolic process"/>
    <property type="evidence" value="ECO:0007669"/>
    <property type="project" value="InterPro"/>
</dbReference>
<name>A0A4Z1SPG0_GIAMU</name>
<sequence>MNSLLDALNECLITPRSTGITTTELVIKDQECGLSFTILERIEMLAAKQAASTGIDALKNPAPEDQTSAQAVGNLRLVWNRFNILPVHLLLVAITFRHQLEPLCLDDFHIIHPLLKKCIIAFNCGQKSGASQPRKHLHVIGLPLTRDSSFPLMDIVNTLQVLNQPTEVPIFEGRQHCVVRFGPETPNPSLLYSHYCIALNYCGILFTRQASSIHDKEEEEEGAHTFRLPPEARNGSIPIESLMPSETYYANQDYSFLLAEGFCFLGVRSTGFPLGVGCNSISYTGNLYSPSKAVSTTIEARGMAAILREGLVCKDVHLD</sequence>
<dbReference type="InterPro" id="IPR045759">
    <property type="entry name" value="Ap4A_phos1/2_N"/>
</dbReference>
<comment type="caution">
    <text evidence="2">The sequence shown here is derived from an EMBL/GenBank/DDBJ whole genome shotgun (WGS) entry which is preliminary data.</text>
</comment>
<dbReference type="Proteomes" id="UP000315496">
    <property type="component" value="Chromosome 3"/>
</dbReference>
<dbReference type="InterPro" id="IPR009163">
    <property type="entry name" value="Ap4A_phos1/2"/>
</dbReference>
<dbReference type="OrthoDB" id="10267950at2759"/>